<sequence>MALKTPHVFLIILWLSLFLLLFHELHTTNSSLSRHPPIIRKSLATKFDFTPFLKHHRHNHHNRKNLPDVHGPPEIDPRYGVDKRLVPTGPNPLHH</sequence>
<organism evidence="7 8">
    <name type="scientific">Actinidia chinensis var. chinensis</name>
    <name type="common">Chinese soft-hair kiwi</name>
    <dbReference type="NCBI Taxonomy" id="1590841"/>
    <lineage>
        <taxon>Eukaryota</taxon>
        <taxon>Viridiplantae</taxon>
        <taxon>Streptophyta</taxon>
        <taxon>Embryophyta</taxon>
        <taxon>Tracheophyta</taxon>
        <taxon>Spermatophyta</taxon>
        <taxon>Magnoliopsida</taxon>
        <taxon>eudicotyledons</taxon>
        <taxon>Gunneridae</taxon>
        <taxon>Pentapetalae</taxon>
        <taxon>asterids</taxon>
        <taxon>Ericales</taxon>
        <taxon>Actinidiaceae</taxon>
        <taxon>Actinidia</taxon>
    </lineage>
</organism>
<feature type="region of interest" description="Disordered" evidence="5">
    <location>
        <begin position="57"/>
        <end position="95"/>
    </location>
</feature>
<evidence type="ECO:0000256" key="4">
    <source>
        <dbReference type="ARBA" id="ARBA00023278"/>
    </source>
</evidence>
<proteinExistence type="inferred from homology"/>
<dbReference type="InterPro" id="IPR039618">
    <property type="entry name" value="CLE9-13"/>
</dbReference>
<gene>
    <name evidence="7" type="ORF">CEY00_Acc31267</name>
</gene>
<accession>A0A2R6PB43</accession>
<evidence type="ECO:0000256" key="1">
    <source>
        <dbReference type="ARBA" id="ARBA00005416"/>
    </source>
</evidence>
<evidence type="ECO:0000313" key="7">
    <source>
        <dbReference type="EMBL" id="PSR88238.1"/>
    </source>
</evidence>
<dbReference type="Gramene" id="PSR88238">
    <property type="protein sequence ID" value="PSR88238"/>
    <property type="gene ID" value="CEY00_Acc31267"/>
</dbReference>
<keyword evidence="6" id="KW-0732">Signal</keyword>
<dbReference type="OMA" id="FDFTPFH"/>
<keyword evidence="8" id="KW-1185">Reference proteome</keyword>
<feature type="signal peptide" evidence="6">
    <location>
        <begin position="1"/>
        <end position="27"/>
    </location>
</feature>
<dbReference type="Proteomes" id="UP000241394">
    <property type="component" value="Chromosome LG27"/>
</dbReference>
<dbReference type="InParanoid" id="A0A2R6PB43"/>
<keyword evidence="4" id="KW-0379">Hydroxylation</keyword>
<feature type="compositionally biased region" description="Basic and acidic residues" evidence="5">
    <location>
        <begin position="65"/>
        <end position="85"/>
    </location>
</feature>
<dbReference type="EMBL" id="NKQK01000027">
    <property type="protein sequence ID" value="PSR88238.1"/>
    <property type="molecule type" value="Genomic_DNA"/>
</dbReference>
<evidence type="ECO:0000256" key="2">
    <source>
        <dbReference type="ARBA" id="ARBA00022473"/>
    </source>
</evidence>
<evidence type="ECO:0000256" key="6">
    <source>
        <dbReference type="SAM" id="SignalP"/>
    </source>
</evidence>
<dbReference type="PANTHER" id="PTHR34359:SF28">
    <property type="entry name" value="CLAVATA3_ESR (CLE)-RELATED PROTEIN 12"/>
    <property type="match status" value="1"/>
</dbReference>
<reference evidence="7 8" key="1">
    <citation type="submission" date="2017-07" db="EMBL/GenBank/DDBJ databases">
        <title>An improved, manually edited Actinidia chinensis var. chinensis (kiwifruit) genome highlights the challenges associated with draft genomes and gene prediction in plants.</title>
        <authorList>
            <person name="Pilkington S."/>
            <person name="Crowhurst R."/>
            <person name="Hilario E."/>
            <person name="Nardozza S."/>
            <person name="Fraser L."/>
            <person name="Peng Y."/>
            <person name="Gunaseelan K."/>
            <person name="Simpson R."/>
            <person name="Tahir J."/>
            <person name="Deroles S."/>
            <person name="Templeton K."/>
            <person name="Luo Z."/>
            <person name="Davy M."/>
            <person name="Cheng C."/>
            <person name="Mcneilage M."/>
            <person name="Scaglione D."/>
            <person name="Liu Y."/>
            <person name="Zhang Q."/>
            <person name="Datson P."/>
            <person name="De Silva N."/>
            <person name="Gardiner S."/>
            <person name="Bassett H."/>
            <person name="Chagne D."/>
            <person name="Mccallum J."/>
            <person name="Dzierzon H."/>
            <person name="Deng C."/>
            <person name="Wang Y.-Y."/>
            <person name="Barron N."/>
            <person name="Manako K."/>
            <person name="Bowen J."/>
            <person name="Foster T."/>
            <person name="Erridge Z."/>
            <person name="Tiffin H."/>
            <person name="Waite C."/>
            <person name="Davies K."/>
            <person name="Grierson E."/>
            <person name="Laing W."/>
            <person name="Kirk R."/>
            <person name="Chen X."/>
            <person name="Wood M."/>
            <person name="Montefiori M."/>
            <person name="Brummell D."/>
            <person name="Schwinn K."/>
            <person name="Catanach A."/>
            <person name="Fullerton C."/>
            <person name="Li D."/>
            <person name="Meiyalaghan S."/>
            <person name="Nieuwenhuizen N."/>
            <person name="Read N."/>
            <person name="Prakash R."/>
            <person name="Hunter D."/>
            <person name="Zhang H."/>
            <person name="Mckenzie M."/>
            <person name="Knabel M."/>
            <person name="Harris A."/>
            <person name="Allan A."/>
            <person name="Chen A."/>
            <person name="Janssen B."/>
            <person name="Plunkett B."/>
            <person name="Dwamena C."/>
            <person name="Voogd C."/>
            <person name="Leif D."/>
            <person name="Lafferty D."/>
            <person name="Souleyre E."/>
            <person name="Varkonyi-Gasic E."/>
            <person name="Gambi F."/>
            <person name="Hanley J."/>
            <person name="Yao J.-L."/>
            <person name="Cheung J."/>
            <person name="David K."/>
            <person name="Warren B."/>
            <person name="Marsh K."/>
            <person name="Snowden K."/>
            <person name="Lin-Wang K."/>
            <person name="Brian L."/>
            <person name="Martinez-Sanchez M."/>
            <person name="Wang M."/>
            <person name="Ileperuma N."/>
            <person name="Macnee N."/>
            <person name="Campin R."/>
            <person name="Mcatee P."/>
            <person name="Drummond R."/>
            <person name="Espley R."/>
            <person name="Ireland H."/>
            <person name="Wu R."/>
            <person name="Atkinson R."/>
            <person name="Karunairetnam S."/>
            <person name="Bulley S."/>
            <person name="Chunkath S."/>
            <person name="Hanley Z."/>
            <person name="Storey R."/>
            <person name="Thrimawithana A."/>
            <person name="Thomson S."/>
            <person name="David C."/>
            <person name="Testolin R."/>
        </authorList>
    </citation>
    <scope>NUCLEOTIDE SEQUENCE [LARGE SCALE GENOMIC DNA]</scope>
    <source>
        <strain evidence="8">cv. Red5</strain>
        <tissue evidence="7">Young leaf</tissue>
    </source>
</reference>
<name>A0A2R6PB43_ACTCC</name>
<keyword evidence="2" id="KW-0217">Developmental protein</keyword>
<evidence type="ECO:0000256" key="5">
    <source>
        <dbReference type="SAM" id="MobiDB-lite"/>
    </source>
</evidence>
<keyword evidence="3" id="KW-0221">Differentiation</keyword>
<comment type="similarity">
    <text evidence="1">Belongs to the CLV3/ESR signal peptide family.</text>
</comment>
<evidence type="ECO:0000313" key="8">
    <source>
        <dbReference type="Proteomes" id="UP000241394"/>
    </source>
</evidence>
<evidence type="ECO:0000256" key="3">
    <source>
        <dbReference type="ARBA" id="ARBA00022782"/>
    </source>
</evidence>
<dbReference type="PANTHER" id="PTHR34359">
    <property type="entry name" value="CLAVATA3/ESR (CLE)-RELATED PROTEIN 10"/>
    <property type="match status" value="1"/>
</dbReference>
<dbReference type="GO" id="GO:0030154">
    <property type="term" value="P:cell differentiation"/>
    <property type="evidence" value="ECO:0007669"/>
    <property type="project" value="UniProtKB-KW"/>
</dbReference>
<dbReference type="OrthoDB" id="753861at2759"/>
<dbReference type="AlphaFoldDB" id="A0A2R6PB43"/>
<feature type="chain" id="PRO_5015305108" evidence="6">
    <location>
        <begin position="28"/>
        <end position="95"/>
    </location>
</feature>
<reference evidence="8" key="2">
    <citation type="journal article" date="2018" name="BMC Genomics">
        <title>A manually annotated Actinidia chinensis var. chinensis (kiwifruit) genome highlights the challenges associated with draft genomes and gene prediction in plants.</title>
        <authorList>
            <person name="Pilkington S.M."/>
            <person name="Crowhurst R."/>
            <person name="Hilario E."/>
            <person name="Nardozza S."/>
            <person name="Fraser L."/>
            <person name="Peng Y."/>
            <person name="Gunaseelan K."/>
            <person name="Simpson R."/>
            <person name="Tahir J."/>
            <person name="Deroles S.C."/>
            <person name="Templeton K."/>
            <person name="Luo Z."/>
            <person name="Davy M."/>
            <person name="Cheng C."/>
            <person name="McNeilage M."/>
            <person name="Scaglione D."/>
            <person name="Liu Y."/>
            <person name="Zhang Q."/>
            <person name="Datson P."/>
            <person name="De Silva N."/>
            <person name="Gardiner S.E."/>
            <person name="Bassett H."/>
            <person name="Chagne D."/>
            <person name="McCallum J."/>
            <person name="Dzierzon H."/>
            <person name="Deng C."/>
            <person name="Wang Y.Y."/>
            <person name="Barron L."/>
            <person name="Manako K."/>
            <person name="Bowen J."/>
            <person name="Foster T.M."/>
            <person name="Erridge Z.A."/>
            <person name="Tiffin H."/>
            <person name="Waite C.N."/>
            <person name="Davies K.M."/>
            <person name="Grierson E.P."/>
            <person name="Laing W.A."/>
            <person name="Kirk R."/>
            <person name="Chen X."/>
            <person name="Wood M."/>
            <person name="Montefiori M."/>
            <person name="Brummell D.A."/>
            <person name="Schwinn K.E."/>
            <person name="Catanach A."/>
            <person name="Fullerton C."/>
            <person name="Li D."/>
            <person name="Meiyalaghan S."/>
            <person name="Nieuwenhuizen N."/>
            <person name="Read N."/>
            <person name="Prakash R."/>
            <person name="Hunter D."/>
            <person name="Zhang H."/>
            <person name="McKenzie M."/>
            <person name="Knabel M."/>
            <person name="Harris A."/>
            <person name="Allan A.C."/>
            <person name="Gleave A."/>
            <person name="Chen A."/>
            <person name="Janssen B.J."/>
            <person name="Plunkett B."/>
            <person name="Ampomah-Dwamena C."/>
            <person name="Voogd C."/>
            <person name="Leif D."/>
            <person name="Lafferty D."/>
            <person name="Souleyre E.J.F."/>
            <person name="Varkonyi-Gasic E."/>
            <person name="Gambi F."/>
            <person name="Hanley J."/>
            <person name="Yao J.L."/>
            <person name="Cheung J."/>
            <person name="David K.M."/>
            <person name="Warren B."/>
            <person name="Marsh K."/>
            <person name="Snowden K.C."/>
            <person name="Lin-Wang K."/>
            <person name="Brian L."/>
            <person name="Martinez-Sanchez M."/>
            <person name="Wang M."/>
            <person name="Ileperuma N."/>
            <person name="Macnee N."/>
            <person name="Campin R."/>
            <person name="McAtee P."/>
            <person name="Drummond R.S.M."/>
            <person name="Espley R.V."/>
            <person name="Ireland H.S."/>
            <person name="Wu R."/>
            <person name="Atkinson R.G."/>
            <person name="Karunairetnam S."/>
            <person name="Bulley S."/>
            <person name="Chunkath S."/>
            <person name="Hanley Z."/>
            <person name="Storey R."/>
            <person name="Thrimawithana A.H."/>
            <person name="Thomson S."/>
            <person name="David C."/>
            <person name="Testolin R."/>
            <person name="Huang H."/>
            <person name="Hellens R.P."/>
            <person name="Schaffer R.J."/>
        </authorList>
    </citation>
    <scope>NUCLEOTIDE SEQUENCE [LARGE SCALE GENOMIC DNA]</scope>
    <source>
        <strain evidence="8">cv. Red5</strain>
    </source>
</reference>
<protein>
    <submittedName>
        <fullName evidence="7">CLE13p like</fullName>
    </submittedName>
</protein>
<comment type="caution">
    <text evidence="7">The sequence shown here is derived from an EMBL/GenBank/DDBJ whole genome shotgun (WGS) entry which is preliminary data.</text>
</comment>